<protein>
    <submittedName>
        <fullName evidence="2">Zf-HC2 domain-containing protein</fullName>
    </submittedName>
</protein>
<accession>A0ABY5PLY3</accession>
<evidence type="ECO:0000313" key="3">
    <source>
        <dbReference type="Proteomes" id="UP001058860"/>
    </source>
</evidence>
<dbReference type="RefSeq" id="WP_353865880.1">
    <property type="nucleotide sequence ID" value="NZ_CP088295.1"/>
</dbReference>
<keyword evidence="3" id="KW-1185">Reference proteome</keyword>
<evidence type="ECO:0000259" key="1">
    <source>
        <dbReference type="Pfam" id="PF13490"/>
    </source>
</evidence>
<dbReference type="Gene3D" id="1.10.10.1320">
    <property type="entry name" value="Anti-sigma factor, zinc-finger domain"/>
    <property type="match status" value="1"/>
</dbReference>
<proteinExistence type="predicted"/>
<sequence>MSDLTCRELVELVTDYLDGALPADEHARFDRHLDMCEGCREHLDQMQTTIRVLHEAGRAPEPGEVEGLDKVLDVFRDWKREQP</sequence>
<dbReference type="Pfam" id="PF13490">
    <property type="entry name" value="zf-HC2"/>
    <property type="match status" value="1"/>
</dbReference>
<evidence type="ECO:0000313" key="2">
    <source>
        <dbReference type="EMBL" id="UUY05420.1"/>
    </source>
</evidence>
<dbReference type="Proteomes" id="UP001058860">
    <property type="component" value="Chromosome"/>
</dbReference>
<name>A0ABY5PLY3_9ACTN</name>
<dbReference type="InterPro" id="IPR027383">
    <property type="entry name" value="Znf_put"/>
</dbReference>
<gene>
    <name evidence="2" type="ORF">LRS13_07830</name>
</gene>
<organism evidence="2 3">
    <name type="scientific">Svornostia abyssi</name>
    <dbReference type="NCBI Taxonomy" id="2898438"/>
    <lineage>
        <taxon>Bacteria</taxon>
        <taxon>Bacillati</taxon>
        <taxon>Actinomycetota</taxon>
        <taxon>Thermoleophilia</taxon>
        <taxon>Solirubrobacterales</taxon>
        <taxon>Baekduiaceae</taxon>
        <taxon>Svornostia</taxon>
    </lineage>
</organism>
<reference evidence="3" key="1">
    <citation type="submission" date="2021-11" db="EMBL/GenBank/DDBJ databases">
        <title>Cultivation dependent microbiological survey of springs from the worlds oldest radium mine currently devoted to the extraction of radon-saturated water.</title>
        <authorList>
            <person name="Kapinusova G."/>
            <person name="Smrhova T."/>
            <person name="Strejcek M."/>
            <person name="Suman J."/>
            <person name="Jani K."/>
            <person name="Pajer P."/>
            <person name="Uhlik O."/>
        </authorList>
    </citation>
    <scope>NUCLEOTIDE SEQUENCE [LARGE SCALE GENOMIC DNA]</scope>
    <source>
        <strain evidence="3">J379</strain>
    </source>
</reference>
<dbReference type="InterPro" id="IPR041916">
    <property type="entry name" value="Anti_sigma_zinc_sf"/>
</dbReference>
<dbReference type="EMBL" id="CP088295">
    <property type="protein sequence ID" value="UUY05420.1"/>
    <property type="molecule type" value="Genomic_DNA"/>
</dbReference>
<feature type="domain" description="Putative zinc-finger" evidence="1">
    <location>
        <begin position="6"/>
        <end position="40"/>
    </location>
</feature>